<feature type="binding site" evidence="5">
    <location>
        <position position="269"/>
    </location>
    <ligand>
        <name>(2E)-4-hydroxy-3-methylbut-2-enyl diphosphate</name>
        <dbReference type="ChEBI" id="CHEBI:128753"/>
    </ligand>
</feature>
<comment type="catalytic activity">
    <reaction evidence="5">
        <text>dimethylallyl diphosphate + 2 oxidized [2Fe-2S]-[ferredoxin] + H2O = (2E)-4-hydroxy-3-methylbut-2-enyl diphosphate + 2 reduced [2Fe-2S]-[ferredoxin] + 2 H(+)</text>
        <dbReference type="Rhea" id="RHEA:24825"/>
        <dbReference type="Rhea" id="RHEA-COMP:10000"/>
        <dbReference type="Rhea" id="RHEA-COMP:10001"/>
        <dbReference type="ChEBI" id="CHEBI:15377"/>
        <dbReference type="ChEBI" id="CHEBI:15378"/>
        <dbReference type="ChEBI" id="CHEBI:33737"/>
        <dbReference type="ChEBI" id="CHEBI:33738"/>
        <dbReference type="ChEBI" id="CHEBI:57623"/>
        <dbReference type="ChEBI" id="CHEBI:128753"/>
        <dbReference type="EC" id="1.17.7.4"/>
    </reaction>
</comment>
<feature type="binding site" evidence="5">
    <location>
        <position position="227"/>
    </location>
    <ligand>
        <name>(2E)-4-hydroxy-3-methylbut-2-enyl diphosphate</name>
        <dbReference type="ChEBI" id="CHEBI:128753"/>
    </ligand>
</feature>
<keyword evidence="3 5" id="KW-0408">Iron</keyword>
<dbReference type="UniPathway" id="UPA00059">
    <property type="reaction ID" value="UER00105"/>
</dbReference>
<feature type="binding site" evidence="5">
    <location>
        <position position="225"/>
    </location>
    <ligand>
        <name>dimethylallyl diphosphate</name>
        <dbReference type="ChEBI" id="CHEBI:57623"/>
    </ligand>
</feature>
<feature type="binding site" evidence="5">
    <location>
        <position position="225"/>
    </location>
    <ligand>
        <name>(2E)-4-hydroxy-3-methylbut-2-enyl diphosphate</name>
        <dbReference type="ChEBI" id="CHEBI:128753"/>
    </ligand>
</feature>
<feature type="binding site" evidence="5">
    <location>
        <position position="74"/>
    </location>
    <ligand>
        <name>dimethylallyl diphosphate</name>
        <dbReference type="ChEBI" id="CHEBI:57623"/>
    </ligand>
</feature>
<accession>A0A399T5B4</accession>
<keyword evidence="7" id="KW-1185">Reference proteome</keyword>
<dbReference type="PANTHER" id="PTHR30426:SF0">
    <property type="entry name" value="4-HYDROXY-3-METHYLBUT-2-ENYL DIPHOSPHATE REDUCTASE"/>
    <property type="match status" value="1"/>
</dbReference>
<evidence type="ECO:0000313" key="7">
    <source>
        <dbReference type="Proteomes" id="UP000265926"/>
    </source>
</evidence>
<keyword evidence="5 6" id="KW-0560">Oxidoreductase</keyword>
<feature type="binding site" evidence="5">
    <location>
        <position position="226"/>
    </location>
    <ligand>
        <name>isopentenyl diphosphate</name>
        <dbReference type="ChEBI" id="CHEBI:128769"/>
    </ligand>
</feature>
<feature type="binding site" evidence="5">
    <location>
        <position position="227"/>
    </location>
    <ligand>
        <name>dimethylallyl diphosphate</name>
        <dbReference type="ChEBI" id="CHEBI:57623"/>
    </ligand>
</feature>
<feature type="binding site" evidence="5">
    <location>
        <position position="40"/>
    </location>
    <ligand>
        <name>isopentenyl diphosphate</name>
        <dbReference type="ChEBI" id="CHEBI:128769"/>
    </ligand>
</feature>
<feature type="binding site" evidence="5">
    <location>
        <position position="40"/>
    </location>
    <ligand>
        <name>(2E)-4-hydroxy-3-methylbut-2-enyl diphosphate</name>
        <dbReference type="ChEBI" id="CHEBI:128753"/>
    </ligand>
</feature>
<comment type="cofactor">
    <cofactor evidence="5">
        <name>[4Fe-4S] cluster</name>
        <dbReference type="ChEBI" id="CHEBI:49883"/>
    </cofactor>
    <text evidence="5">Binds 1 [4Fe-4S] cluster per subunit.</text>
</comment>
<feature type="binding site" evidence="5">
    <location>
        <position position="128"/>
    </location>
    <ligand>
        <name>(2E)-4-hydroxy-3-methylbut-2-enyl diphosphate</name>
        <dbReference type="ChEBI" id="CHEBI:128753"/>
    </ligand>
</feature>
<dbReference type="GO" id="GO:0051745">
    <property type="term" value="F:4-hydroxy-3-methylbut-2-enyl diphosphate reductase activity"/>
    <property type="evidence" value="ECO:0007669"/>
    <property type="project" value="UniProtKB-UniRule"/>
</dbReference>
<comment type="pathway">
    <text evidence="5">Isoprenoid biosynthesis; isopentenyl diphosphate biosynthesis via DXP pathway; isopentenyl diphosphate from 1-deoxy-D-xylulose 5-phosphate: step 6/6.</text>
</comment>
<dbReference type="CDD" id="cd13944">
    <property type="entry name" value="lytB_ispH"/>
    <property type="match status" value="1"/>
</dbReference>
<feature type="binding site" evidence="5">
    <location>
        <position position="128"/>
    </location>
    <ligand>
        <name>isopentenyl diphosphate</name>
        <dbReference type="ChEBI" id="CHEBI:128769"/>
    </ligand>
</feature>
<feature type="binding site" evidence="5">
    <location>
        <position position="269"/>
    </location>
    <ligand>
        <name>isopentenyl diphosphate</name>
        <dbReference type="ChEBI" id="CHEBI:128769"/>
    </ligand>
</feature>
<feature type="binding site" evidence="5">
    <location>
        <position position="225"/>
    </location>
    <ligand>
        <name>isopentenyl diphosphate</name>
        <dbReference type="ChEBI" id="CHEBI:128769"/>
    </ligand>
</feature>
<dbReference type="Pfam" id="PF02401">
    <property type="entry name" value="LYTB"/>
    <property type="match status" value="1"/>
</dbReference>
<dbReference type="EMBL" id="QWGR01000003">
    <property type="protein sequence ID" value="RIJ49371.1"/>
    <property type="molecule type" value="Genomic_DNA"/>
</dbReference>
<gene>
    <name evidence="5" type="primary">ispH</name>
    <name evidence="6" type="ORF">D1614_07460</name>
</gene>
<dbReference type="Gene3D" id="3.40.1010.20">
    <property type="entry name" value="4-hydroxy-3-methylbut-2-enyl diphosphate reductase, catalytic domain"/>
    <property type="match status" value="2"/>
</dbReference>
<organism evidence="6 7">
    <name type="scientific">Maribellus luteus</name>
    <dbReference type="NCBI Taxonomy" id="2305463"/>
    <lineage>
        <taxon>Bacteria</taxon>
        <taxon>Pseudomonadati</taxon>
        <taxon>Bacteroidota</taxon>
        <taxon>Bacteroidia</taxon>
        <taxon>Marinilabiliales</taxon>
        <taxon>Prolixibacteraceae</taxon>
        <taxon>Maribellus</taxon>
    </lineage>
</organism>
<dbReference type="AlphaFoldDB" id="A0A399T5B4"/>
<dbReference type="GO" id="GO:0016114">
    <property type="term" value="P:terpenoid biosynthetic process"/>
    <property type="evidence" value="ECO:0007669"/>
    <property type="project" value="UniProtKB-UniRule"/>
</dbReference>
<dbReference type="Gene3D" id="3.40.50.11270">
    <property type="match status" value="1"/>
</dbReference>
<sequence>MIVEIDRGSGFCFGVINAIKAAEKELQHEDKLYCLGDIVHNGKEVERLENMGLKSITKDEYFTLSNCKVLIRAHGEPPETYEYAEKNNIELIDATCPVVLTLQEKVKGSYLQNKSQEGQLVIYGKKGHAEIIGLDGQTNNNAIVVESVADVDKIDMSRPVSLYSQTTKRIEDFHEIADAVKSKVQPGVPLQIKDTICRQVSNRVPNLKKFAIKYDLVLFIAGVKSSNGKYLFTICEEVNPNSKKITGIEEIDREWFQGVNSVGICGATSTPNWLMEDVAGWVRENFA</sequence>
<dbReference type="GO" id="GO:0019288">
    <property type="term" value="P:isopentenyl diphosphate biosynthetic process, methylerythritol 4-phosphate pathway"/>
    <property type="evidence" value="ECO:0007669"/>
    <property type="project" value="UniProtKB-UniRule"/>
</dbReference>
<dbReference type="HAMAP" id="MF_00191">
    <property type="entry name" value="IspH"/>
    <property type="match status" value="1"/>
</dbReference>
<dbReference type="OrthoDB" id="9777362at2"/>
<feature type="binding site" evidence="5">
    <location>
        <position position="166"/>
    </location>
    <ligand>
        <name>(2E)-4-hydroxy-3-methylbut-2-enyl diphosphate</name>
        <dbReference type="ChEBI" id="CHEBI:128753"/>
    </ligand>
</feature>
<feature type="binding site" evidence="5">
    <location>
        <position position="226"/>
    </location>
    <ligand>
        <name>(2E)-4-hydroxy-3-methylbut-2-enyl diphosphate</name>
        <dbReference type="ChEBI" id="CHEBI:128753"/>
    </ligand>
</feature>
<dbReference type="GO" id="GO:0046872">
    <property type="term" value="F:metal ion binding"/>
    <property type="evidence" value="ECO:0007669"/>
    <property type="project" value="UniProtKB-KW"/>
</dbReference>
<name>A0A399T5B4_9BACT</name>
<dbReference type="InterPro" id="IPR003451">
    <property type="entry name" value="LytB/IspH"/>
</dbReference>
<comment type="catalytic activity">
    <reaction evidence="5">
        <text>isopentenyl diphosphate + 2 oxidized [2Fe-2S]-[ferredoxin] + H2O = (2E)-4-hydroxy-3-methylbut-2-enyl diphosphate + 2 reduced [2Fe-2S]-[ferredoxin] + 2 H(+)</text>
        <dbReference type="Rhea" id="RHEA:24488"/>
        <dbReference type="Rhea" id="RHEA-COMP:10000"/>
        <dbReference type="Rhea" id="RHEA-COMP:10001"/>
        <dbReference type="ChEBI" id="CHEBI:15377"/>
        <dbReference type="ChEBI" id="CHEBI:15378"/>
        <dbReference type="ChEBI" id="CHEBI:33737"/>
        <dbReference type="ChEBI" id="CHEBI:33738"/>
        <dbReference type="ChEBI" id="CHEBI:128753"/>
        <dbReference type="ChEBI" id="CHEBI:128769"/>
        <dbReference type="EC" id="1.17.7.4"/>
    </reaction>
</comment>
<feature type="binding site" evidence="5">
    <location>
        <position position="96"/>
    </location>
    <ligand>
        <name>[4Fe-4S] cluster</name>
        <dbReference type="ChEBI" id="CHEBI:49883"/>
    </ligand>
</feature>
<evidence type="ECO:0000313" key="6">
    <source>
        <dbReference type="EMBL" id="RIJ49371.1"/>
    </source>
</evidence>
<feature type="binding site" evidence="5">
    <location>
        <position position="40"/>
    </location>
    <ligand>
        <name>dimethylallyl diphosphate</name>
        <dbReference type="ChEBI" id="CHEBI:57623"/>
    </ligand>
</feature>
<feature type="binding site" evidence="5">
    <location>
        <position position="269"/>
    </location>
    <ligand>
        <name>dimethylallyl diphosphate</name>
        <dbReference type="ChEBI" id="CHEBI:57623"/>
    </ligand>
</feature>
<keyword evidence="4 5" id="KW-0411">Iron-sulfur</keyword>
<reference evidence="6 7" key="1">
    <citation type="submission" date="2018-08" db="EMBL/GenBank/DDBJ databases">
        <title>Pallidiluteibacterium maritimus gen. nov., sp. nov., isolated from coastal sediment.</title>
        <authorList>
            <person name="Zhou L.Y."/>
        </authorList>
    </citation>
    <scope>NUCLEOTIDE SEQUENCE [LARGE SCALE GENOMIC DNA]</scope>
    <source>
        <strain evidence="6 7">XSD2</strain>
    </source>
</reference>
<feature type="binding site" evidence="5">
    <location>
        <position position="227"/>
    </location>
    <ligand>
        <name>isopentenyl diphosphate</name>
        <dbReference type="ChEBI" id="CHEBI:128769"/>
    </ligand>
</feature>
<feature type="binding site" evidence="5">
    <location>
        <position position="197"/>
    </location>
    <ligand>
        <name>[4Fe-4S] cluster</name>
        <dbReference type="ChEBI" id="CHEBI:49883"/>
    </ligand>
</feature>
<feature type="active site" description="Proton donor" evidence="5">
    <location>
        <position position="130"/>
    </location>
</feature>
<keyword evidence="5" id="KW-0414">Isoprene biosynthesis</keyword>
<evidence type="ECO:0000256" key="2">
    <source>
        <dbReference type="ARBA" id="ARBA00022723"/>
    </source>
</evidence>
<evidence type="ECO:0000256" key="3">
    <source>
        <dbReference type="ARBA" id="ARBA00023004"/>
    </source>
</evidence>
<dbReference type="NCBIfam" id="TIGR00216">
    <property type="entry name" value="ispH_lytB"/>
    <property type="match status" value="1"/>
</dbReference>
<feature type="binding site" evidence="5">
    <location>
        <position position="74"/>
    </location>
    <ligand>
        <name>isopentenyl diphosphate</name>
        <dbReference type="ChEBI" id="CHEBI:128769"/>
    </ligand>
</feature>
<dbReference type="Proteomes" id="UP000265926">
    <property type="component" value="Unassembled WGS sequence"/>
</dbReference>
<comment type="pathway">
    <text evidence="5">Isoprenoid biosynthesis; dimethylallyl diphosphate biosynthesis; dimethylallyl diphosphate from (2E)-4-hydroxy-3-methylbutenyl diphosphate: step 1/1.</text>
</comment>
<dbReference type="EC" id="1.17.7.4" evidence="5"/>
<comment type="function">
    <text evidence="5">Catalyzes the conversion of 1-hydroxy-2-methyl-2-(E)-butenyl 4-diphosphate (HMBPP) into a mixture of isopentenyl diphosphate (IPP) and dimethylallyl diphosphate (DMAPP). Acts in the terminal step of the DOXP/MEP pathway for isoprenoid precursor biosynthesis.</text>
</comment>
<dbReference type="GO" id="GO:0051539">
    <property type="term" value="F:4 iron, 4 sulfur cluster binding"/>
    <property type="evidence" value="ECO:0007669"/>
    <property type="project" value="UniProtKB-UniRule"/>
</dbReference>
<proteinExistence type="inferred from homology"/>
<feature type="binding site" evidence="5">
    <location>
        <position position="74"/>
    </location>
    <ligand>
        <name>(2E)-4-hydroxy-3-methylbut-2-enyl diphosphate</name>
        <dbReference type="ChEBI" id="CHEBI:128753"/>
    </ligand>
</feature>
<dbReference type="NCBIfam" id="NF002187">
    <property type="entry name" value="PRK01045.1-1"/>
    <property type="match status" value="1"/>
</dbReference>
<keyword evidence="2 5" id="KW-0479">Metal-binding</keyword>
<dbReference type="RefSeq" id="WP_119437258.1">
    <property type="nucleotide sequence ID" value="NZ_QWGR01000003.1"/>
</dbReference>
<feature type="binding site" evidence="5">
    <location>
        <position position="12"/>
    </location>
    <ligand>
        <name>[4Fe-4S] cluster</name>
        <dbReference type="ChEBI" id="CHEBI:49883"/>
    </ligand>
</feature>
<dbReference type="UniPathway" id="UPA00056">
    <property type="reaction ID" value="UER00097"/>
</dbReference>
<feature type="binding site" evidence="5">
    <location>
        <position position="226"/>
    </location>
    <ligand>
        <name>dimethylallyl diphosphate</name>
        <dbReference type="ChEBI" id="CHEBI:57623"/>
    </ligand>
</feature>
<evidence type="ECO:0000256" key="5">
    <source>
        <dbReference type="HAMAP-Rule" id="MF_00191"/>
    </source>
</evidence>
<protein>
    <recommendedName>
        <fullName evidence="5">4-hydroxy-3-methylbut-2-enyl diphosphate reductase</fullName>
        <shortName evidence="5">HMBPP reductase</shortName>
        <ecNumber evidence="5">1.17.7.4</ecNumber>
    </recommendedName>
</protein>
<comment type="similarity">
    <text evidence="5">Belongs to the IspH family.</text>
</comment>
<evidence type="ECO:0000256" key="4">
    <source>
        <dbReference type="ARBA" id="ARBA00023014"/>
    </source>
</evidence>
<evidence type="ECO:0000256" key="1">
    <source>
        <dbReference type="ARBA" id="ARBA00022485"/>
    </source>
</evidence>
<dbReference type="PANTHER" id="PTHR30426">
    <property type="entry name" value="4-HYDROXY-3-METHYLBUT-2-ENYL DIPHOSPHATE REDUCTASE"/>
    <property type="match status" value="1"/>
</dbReference>
<feature type="binding site" evidence="5">
    <location>
        <position position="128"/>
    </location>
    <ligand>
        <name>dimethylallyl diphosphate</name>
        <dbReference type="ChEBI" id="CHEBI:57623"/>
    </ligand>
</feature>
<dbReference type="GO" id="GO:0050992">
    <property type="term" value="P:dimethylallyl diphosphate biosynthetic process"/>
    <property type="evidence" value="ECO:0007669"/>
    <property type="project" value="UniProtKB-UniRule"/>
</dbReference>
<keyword evidence="1 5" id="KW-0004">4Fe-4S</keyword>
<comment type="caution">
    <text evidence="6">The sequence shown here is derived from an EMBL/GenBank/DDBJ whole genome shotgun (WGS) entry which is preliminary data.</text>
</comment>